<dbReference type="OMA" id="WHTAECL"/>
<dbReference type="eggNOG" id="ENOG502QSWW">
    <property type="taxonomic scope" value="Eukaryota"/>
</dbReference>
<dbReference type="Gramene" id="ONIVA01G03100.1">
    <property type="protein sequence ID" value="ONIVA01G03100.1"/>
    <property type="gene ID" value="ONIVA01G03100"/>
</dbReference>
<evidence type="ECO:0000256" key="1">
    <source>
        <dbReference type="SAM" id="Phobius"/>
    </source>
</evidence>
<proteinExistence type="predicted"/>
<feature type="transmembrane region" description="Helical" evidence="1">
    <location>
        <begin position="90"/>
        <end position="110"/>
    </location>
</feature>
<feature type="transmembrane region" description="Helical" evidence="1">
    <location>
        <begin position="339"/>
        <end position="361"/>
    </location>
</feature>
<dbReference type="Proteomes" id="UP000006591">
    <property type="component" value="Chromosome 1"/>
</dbReference>
<reference evidence="3" key="1">
    <citation type="submission" date="2015-04" db="UniProtKB">
        <authorList>
            <consortium name="EnsemblPlants"/>
        </authorList>
    </citation>
    <scope>IDENTIFICATION</scope>
    <source>
        <strain evidence="3">SL10</strain>
    </source>
</reference>
<feature type="transmembrane region" description="Helical" evidence="1">
    <location>
        <begin position="29"/>
        <end position="48"/>
    </location>
</feature>
<feature type="domain" description="DUF4220" evidence="2">
    <location>
        <begin position="63"/>
        <end position="392"/>
    </location>
</feature>
<evidence type="ECO:0000259" key="2">
    <source>
        <dbReference type="Pfam" id="PF13968"/>
    </source>
</evidence>
<sequence length="533" mass="60512">MDQIVSSARNATQAGKQFASSSAGQQARIEGLVTVSCLLVGVLVLCNSRRRHDGRTLHKLLVWGAFLFNYPVISYTIGLMQSSSIQNELFVVWACFLLLLLGSADTMTAFSFNDSSQQTRSMMNQTLHVVYLLFLILYYKGQLRGTFLVSLFLLWENQVVYEYMKYEPLNSAGIQGGSYDPKTMEEYIYLVDGEEVEKVDNGEVIKVSYKVPETVDVEKVWQCKGKLLQLSGDGGDRGVARRRDLCLSFALFRMLRLRFAADHVGHINFPLQYDKCRDFVVKGLLANDEDLGRAFRDTLAPDLAVYIVILATSLFTLFSPDLLRYRPQGPIGSNAANNILIHGFNLDLLVTRLVIVWYIFLESYQFLAFIFSDWHKVKMLCRYVRNESWHKAFMEVPLKHPTSLGQDLPLEAQALDSSLMTRSVRLMPVVRDAVLRELNNCDGKITDGRMWMYRTGIIDLNLDRDVLLGHTYARYILTWHIATSICDYGLSMDTTAGGIPAGAGPGQHVHEHFDGPWHTAECLRLPRQMRVRQ</sequence>
<dbReference type="Pfam" id="PF13968">
    <property type="entry name" value="DUF4220"/>
    <property type="match status" value="1"/>
</dbReference>
<keyword evidence="1" id="KW-0472">Membrane</keyword>
<dbReference type="AlphaFoldDB" id="A0A0E0FG33"/>
<evidence type="ECO:0000313" key="3">
    <source>
        <dbReference type="EnsemblPlants" id="ONIVA01G03100.1"/>
    </source>
</evidence>
<protein>
    <recommendedName>
        <fullName evidence="2">DUF4220 domain-containing protein</fullName>
    </recommendedName>
</protein>
<accession>A0A0E0FG33</accession>
<organism evidence="3">
    <name type="scientific">Oryza nivara</name>
    <name type="common">Indian wild rice</name>
    <name type="synonym">Oryza sativa f. spontanea</name>
    <dbReference type="NCBI Taxonomy" id="4536"/>
    <lineage>
        <taxon>Eukaryota</taxon>
        <taxon>Viridiplantae</taxon>
        <taxon>Streptophyta</taxon>
        <taxon>Embryophyta</taxon>
        <taxon>Tracheophyta</taxon>
        <taxon>Spermatophyta</taxon>
        <taxon>Magnoliopsida</taxon>
        <taxon>Liliopsida</taxon>
        <taxon>Poales</taxon>
        <taxon>Poaceae</taxon>
        <taxon>BOP clade</taxon>
        <taxon>Oryzoideae</taxon>
        <taxon>Oryzeae</taxon>
        <taxon>Oryzinae</taxon>
        <taxon>Oryza</taxon>
    </lineage>
</organism>
<keyword evidence="4" id="KW-1185">Reference proteome</keyword>
<dbReference type="PANTHER" id="PTHR31325">
    <property type="entry name" value="OS01G0798800 PROTEIN-RELATED"/>
    <property type="match status" value="1"/>
</dbReference>
<feature type="transmembrane region" description="Helical" evidence="1">
    <location>
        <begin position="60"/>
        <end position="78"/>
    </location>
</feature>
<dbReference type="HOGENOM" id="CLU_008762_1_2_1"/>
<evidence type="ECO:0000313" key="4">
    <source>
        <dbReference type="Proteomes" id="UP000006591"/>
    </source>
</evidence>
<dbReference type="STRING" id="4536.A0A0E0FG33"/>
<dbReference type="InterPro" id="IPR025315">
    <property type="entry name" value="DUF4220"/>
</dbReference>
<dbReference type="EnsemblPlants" id="ONIVA01G03100.1">
    <property type="protein sequence ID" value="ONIVA01G03100.1"/>
    <property type="gene ID" value="ONIVA01G03100"/>
</dbReference>
<reference evidence="3" key="2">
    <citation type="submission" date="2018-04" db="EMBL/GenBank/DDBJ databases">
        <title>OnivRS2 (Oryza nivara Reference Sequence Version 2).</title>
        <authorList>
            <person name="Zhang J."/>
            <person name="Kudrna D."/>
            <person name="Lee S."/>
            <person name="Talag J."/>
            <person name="Rajasekar S."/>
            <person name="Welchert J."/>
            <person name="Hsing Y.-I."/>
            <person name="Wing R.A."/>
        </authorList>
    </citation>
    <scope>NUCLEOTIDE SEQUENCE [LARGE SCALE GENOMIC DNA]</scope>
</reference>
<keyword evidence="1" id="KW-0812">Transmembrane</keyword>
<feature type="transmembrane region" description="Helical" evidence="1">
    <location>
        <begin position="303"/>
        <end position="319"/>
    </location>
</feature>
<keyword evidence="1" id="KW-1133">Transmembrane helix</keyword>
<name>A0A0E0FG33_ORYNI</name>